<keyword evidence="4" id="KW-1185">Reference proteome</keyword>
<dbReference type="Proteomes" id="UP001165060">
    <property type="component" value="Unassembled WGS sequence"/>
</dbReference>
<feature type="domain" description="Rab-GAP TBC" evidence="2">
    <location>
        <begin position="270"/>
        <end position="489"/>
    </location>
</feature>
<dbReference type="EMBL" id="BRYB01001412">
    <property type="protein sequence ID" value="GMI25208.1"/>
    <property type="molecule type" value="Genomic_DNA"/>
</dbReference>
<dbReference type="PANTHER" id="PTHR16110">
    <property type="entry name" value="TBC1 DOMAIN FAMILY MEMBER 19"/>
    <property type="match status" value="1"/>
</dbReference>
<dbReference type="Pfam" id="PF00566">
    <property type="entry name" value="RabGAP-TBC"/>
    <property type="match status" value="1"/>
</dbReference>
<accession>A0ABQ6MFP0</accession>
<dbReference type="InterPro" id="IPR042507">
    <property type="entry name" value="TBC1D19"/>
</dbReference>
<evidence type="ECO:0000256" key="1">
    <source>
        <dbReference type="SAM" id="MobiDB-lite"/>
    </source>
</evidence>
<feature type="region of interest" description="Disordered" evidence="1">
    <location>
        <begin position="88"/>
        <end position="114"/>
    </location>
</feature>
<gene>
    <name evidence="3" type="ORF">TeGR_g2873</name>
</gene>
<dbReference type="PROSITE" id="PS50086">
    <property type="entry name" value="TBC_RABGAP"/>
    <property type="match status" value="1"/>
</dbReference>
<name>A0ABQ6MFP0_9STRA</name>
<organism evidence="3 4">
    <name type="scientific">Tetraparma gracilis</name>
    <dbReference type="NCBI Taxonomy" id="2962635"/>
    <lineage>
        <taxon>Eukaryota</taxon>
        <taxon>Sar</taxon>
        <taxon>Stramenopiles</taxon>
        <taxon>Ochrophyta</taxon>
        <taxon>Bolidophyceae</taxon>
        <taxon>Parmales</taxon>
        <taxon>Triparmaceae</taxon>
        <taxon>Tetraparma</taxon>
    </lineage>
</organism>
<comment type="caution">
    <text evidence="3">The sequence shown here is derived from an EMBL/GenBank/DDBJ whole genome shotgun (WGS) entry which is preliminary data.</text>
</comment>
<dbReference type="Gene3D" id="1.10.472.80">
    <property type="entry name" value="Ypt/Rab-GAP domain of gyp1p, domain 3"/>
    <property type="match status" value="1"/>
</dbReference>
<evidence type="ECO:0000313" key="4">
    <source>
        <dbReference type="Proteomes" id="UP001165060"/>
    </source>
</evidence>
<sequence length="547" mass="59711">MIVTDDVLRAEREETDENSNANLYTCVTPGLTVKEVTFRFYHQSKALAKARVLAHVRKHGGSVPAATREIVRSTGLEKQVRNLVAWEVENKPEKPANNPGNNPGNRARQAAELEGDRWRESVNEEMRMAAREAGQPIAQRRVAEPNPEGGEGRKARHIFDAEDLLDAVARAGAEGNCSGEVMGAARGGGEKGGGGELGMVGMVRVRLPTPSLTSLRKTFAALHPSNRQYGLDETLVGPAGKQFIAHRHELGEKVVAEAFVPVARQYAKLGLPPALRPAIYRIALGLPPTPSSKEAAHYASLLRSYARTSFHPTDSLLALDVGHVSCDASFFPFADALKSVVEAFSRDPYPLHNAVAVAHDPIQVLVEGDTQATNVPASGVHPFKGFIRYAAPLSLVYEKQPDLYFAFRALYSRLFCRLTVIDSTPGNLVHLCLTFERLLFAQHPSLALHLSAVGAKPLQVAFPWICHAFVGALPVEEVLLLWDRCVGHDSLVPLAVCAAALFLWRSEVLLCCKDKAEVEGVFGSGQLHRIRIVPLLQSFLFLEEFKG</sequence>
<protein>
    <recommendedName>
        <fullName evidence="2">Rab-GAP TBC domain-containing protein</fullName>
    </recommendedName>
</protein>
<dbReference type="InterPro" id="IPR035969">
    <property type="entry name" value="Rab-GAP_TBC_sf"/>
</dbReference>
<evidence type="ECO:0000313" key="3">
    <source>
        <dbReference type="EMBL" id="GMI25208.1"/>
    </source>
</evidence>
<reference evidence="3 4" key="1">
    <citation type="journal article" date="2023" name="Commun. Biol.">
        <title>Genome analysis of Parmales, the sister group of diatoms, reveals the evolutionary specialization of diatoms from phago-mixotrophs to photoautotrophs.</title>
        <authorList>
            <person name="Ban H."/>
            <person name="Sato S."/>
            <person name="Yoshikawa S."/>
            <person name="Yamada K."/>
            <person name="Nakamura Y."/>
            <person name="Ichinomiya M."/>
            <person name="Sato N."/>
            <person name="Blanc-Mathieu R."/>
            <person name="Endo H."/>
            <person name="Kuwata A."/>
            <person name="Ogata H."/>
        </authorList>
    </citation>
    <scope>NUCLEOTIDE SEQUENCE [LARGE SCALE GENOMIC DNA]</scope>
</reference>
<dbReference type="SUPFAM" id="SSF47923">
    <property type="entry name" value="Ypt/Rab-GAP domain of gyp1p"/>
    <property type="match status" value="1"/>
</dbReference>
<evidence type="ECO:0000259" key="2">
    <source>
        <dbReference type="PROSITE" id="PS50086"/>
    </source>
</evidence>
<dbReference type="InterPro" id="IPR000195">
    <property type="entry name" value="Rab-GAP-TBC_dom"/>
</dbReference>
<dbReference type="PANTHER" id="PTHR16110:SF1">
    <property type="entry name" value="TBC1 DOMAIN FAMILY MEMBER 19"/>
    <property type="match status" value="1"/>
</dbReference>
<feature type="compositionally biased region" description="Low complexity" evidence="1">
    <location>
        <begin position="95"/>
        <end position="108"/>
    </location>
</feature>
<proteinExistence type="predicted"/>